<dbReference type="InterPro" id="IPR027417">
    <property type="entry name" value="P-loop_NTPase"/>
</dbReference>
<dbReference type="Pfam" id="PF18052">
    <property type="entry name" value="Rx_N"/>
    <property type="match status" value="1"/>
</dbReference>
<evidence type="ECO:0000313" key="9">
    <source>
        <dbReference type="EMBL" id="KAF2307883.1"/>
    </source>
</evidence>
<dbReference type="Proteomes" id="UP000467840">
    <property type="component" value="Chromosome 9"/>
</dbReference>
<feature type="domain" description="Disease resistance protein winged helix" evidence="7">
    <location>
        <begin position="378"/>
        <end position="448"/>
    </location>
</feature>
<dbReference type="PANTHER" id="PTHR36766">
    <property type="entry name" value="PLANT BROAD-SPECTRUM MILDEW RESISTANCE PROTEIN RPW8"/>
    <property type="match status" value="1"/>
</dbReference>
<feature type="domain" description="NB-ARC" evidence="5">
    <location>
        <begin position="121"/>
        <end position="294"/>
    </location>
</feature>
<evidence type="ECO:0000256" key="4">
    <source>
        <dbReference type="ARBA" id="ARBA00022840"/>
    </source>
</evidence>
<dbReference type="GO" id="GO:0051707">
    <property type="term" value="P:response to other organism"/>
    <property type="evidence" value="ECO:0007669"/>
    <property type="project" value="UniProtKB-ARBA"/>
</dbReference>
<organism evidence="9 10">
    <name type="scientific">Hevea brasiliensis</name>
    <name type="common">Para rubber tree</name>
    <name type="synonym">Siphonia brasiliensis</name>
    <dbReference type="NCBI Taxonomy" id="3981"/>
    <lineage>
        <taxon>Eukaryota</taxon>
        <taxon>Viridiplantae</taxon>
        <taxon>Streptophyta</taxon>
        <taxon>Embryophyta</taxon>
        <taxon>Tracheophyta</taxon>
        <taxon>Spermatophyta</taxon>
        <taxon>Magnoliopsida</taxon>
        <taxon>eudicotyledons</taxon>
        <taxon>Gunneridae</taxon>
        <taxon>Pentapetalae</taxon>
        <taxon>rosids</taxon>
        <taxon>fabids</taxon>
        <taxon>Malpighiales</taxon>
        <taxon>Euphorbiaceae</taxon>
        <taxon>Crotonoideae</taxon>
        <taxon>Micrandreae</taxon>
        <taxon>Hevea</taxon>
    </lineage>
</organism>
<reference evidence="9 10" key="1">
    <citation type="journal article" date="2020" name="Mol. Plant">
        <title>The Chromosome-Based Rubber Tree Genome Provides New Insights into Spurge Genome Evolution and Rubber Biosynthesis.</title>
        <authorList>
            <person name="Liu J."/>
            <person name="Shi C."/>
            <person name="Shi C.C."/>
            <person name="Li W."/>
            <person name="Zhang Q.J."/>
            <person name="Zhang Y."/>
            <person name="Li K."/>
            <person name="Lu H.F."/>
            <person name="Shi C."/>
            <person name="Zhu S.T."/>
            <person name="Xiao Z.Y."/>
            <person name="Nan H."/>
            <person name="Yue Y."/>
            <person name="Zhu X.G."/>
            <person name="Wu Y."/>
            <person name="Hong X.N."/>
            <person name="Fan G.Y."/>
            <person name="Tong Y."/>
            <person name="Zhang D."/>
            <person name="Mao C.L."/>
            <person name="Liu Y.L."/>
            <person name="Hao S.J."/>
            <person name="Liu W.Q."/>
            <person name="Lv M.Q."/>
            <person name="Zhang H.B."/>
            <person name="Liu Y."/>
            <person name="Hu-Tang G.R."/>
            <person name="Wang J.P."/>
            <person name="Wang J.H."/>
            <person name="Sun Y.H."/>
            <person name="Ni S.B."/>
            <person name="Chen W.B."/>
            <person name="Zhang X.C."/>
            <person name="Jiao Y.N."/>
            <person name="Eichler E.E."/>
            <person name="Li G.H."/>
            <person name="Liu X."/>
            <person name="Gao L.Z."/>
        </authorList>
    </citation>
    <scope>NUCLEOTIDE SEQUENCE [LARGE SCALE GENOMIC DNA]</scope>
    <source>
        <strain evidence="10">cv. GT1</strain>
        <tissue evidence="9">Leaf</tissue>
    </source>
</reference>
<keyword evidence="2" id="KW-0547">Nucleotide-binding</keyword>
<dbReference type="SUPFAM" id="SSF52540">
    <property type="entry name" value="P-loop containing nucleoside triphosphate hydrolases"/>
    <property type="match status" value="1"/>
</dbReference>
<name>A0A6A6M6A1_HEVBR</name>
<evidence type="ECO:0008006" key="11">
    <source>
        <dbReference type="Google" id="ProtNLM"/>
    </source>
</evidence>
<dbReference type="EMBL" id="JAAGAX010000008">
    <property type="protein sequence ID" value="KAF2307883.1"/>
    <property type="molecule type" value="Genomic_DNA"/>
</dbReference>
<dbReference type="InterPro" id="IPR058922">
    <property type="entry name" value="WHD_DRP"/>
</dbReference>
<dbReference type="Pfam" id="PF23559">
    <property type="entry name" value="WHD_DRP"/>
    <property type="match status" value="1"/>
</dbReference>
<dbReference type="Pfam" id="PF00931">
    <property type="entry name" value="NB-ARC"/>
    <property type="match status" value="1"/>
</dbReference>
<feature type="domain" description="Disease resistance R13L4/SHOC-2-like LRR" evidence="8">
    <location>
        <begin position="520"/>
        <end position="714"/>
    </location>
</feature>
<dbReference type="InterPro" id="IPR032675">
    <property type="entry name" value="LRR_dom_sf"/>
</dbReference>
<dbReference type="InterPro" id="IPR041118">
    <property type="entry name" value="Rx_N"/>
</dbReference>
<dbReference type="AlphaFoldDB" id="A0A6A6M6A1"/>
<keyword evidence="1" id="KW-0677">Repeat</keyword>
<evidence type="ECO:0000313" key="10">
    <source>
        <dbReference type="Proteomes" id="UP000467840"/>
    </source>
</evidence>
<evidence type="ECO:0000259" key="5">
    <source>
        <dbReference type="Pfam" id="PF00931"/>
    </source>
</evidence>
<dbReference type="GO" id="GO:0005524">
    <property type="term" value="F:ATP binding"/>
    <property type="evidence" value="ECO:0007669"/>
    <property type="project" value="UniProtKB-KW"/>
</dbReference>
<dbReference type="PRINTS" id="PR00364">
    <property type="entry name" value="DISEASERSIST"/>
</dbReference>
<evidence type="ECO:0000259" key="6">
    <source>
        <dbReference type="Pfam" id="PF18052"/>
    </source>
</evidence>
<dbReference type="SUPFAM" id="SSF52058">
    <property type="entry name" value="L domain-like"/>
    <property type="match status" value="1"/>
</dbReference>
<keyword evidence="4" id="KW-0067">ATP-binding</keyword>
<evidence type="ECO:0000256" key="1">
    <source>
        <dbReference type="ARBA" id="ARBA00022737"/>
    </source>
</evidence>
<gene>
    <name evidence="9" type="ORF">GH714_033054</name>
</gene>
<proteinExistence type="predicted"/>
<dbReference type="Pfam" id="PF23598">
    <property type="entry name" value="LRR_14"/>
    <property type="match status" value="1"/>
</dbReference>
<dbReference type="FunFam" id="3.40.50.300:FF:001091">
    <property type="entry name" value="Probable disease resistance protein At1g61300"/>
    <property type="match status" value="1"/>
</dbReference>
<feature type="domain" description="Disease resistance N-terminal" evidence="6">
    <location>
        <begin position="11"/>
        <end position="91"/>
    </location>
</feature>
<evidence type="ECO:0000256" key="2">
    <source>
        <dbReference type="ARBA" id="ARBA00022741"/>
    </source>
</evidence>
<sequence length="716" mass="82294">MADSFLFIIAESVLEKLGSLALQEFFLAWGLETEVETIREILGAIQAVLLEAEQQRPYNQAIEFWLGKLQDVLYDAEDVVDEFQCEVKWSSPVTPPERHVIHEEREMTHSFVDASNVIGREQDTDNIIETLLQSVDGENVSIIPIVGMGGIGKTTLAKLVYNDQRVIIHFDVKLWVCVSDVFELDKLIIKILNSASPGQRYMDLDIEQLQIALRRALDGRKYLLILDDVWSEDLRKWVELKTFLTGAANGSKIVVTTRSKRVAEIMGTVPAHNLSLLPHQDCLSLFFKCAFNGQQEKQNPKLRTIGEEIVRKCKGVPLAVITLGSLLYSATDERDWKFIRDSEIWKLEQKENDILPALKLSYEHLPSYLKRCFAYCSIFPKDQELFDIDLVYLWMANGLVQSSNENEELEDVGFRYFKELCSRCFFQDFSEIAGNVKCKMHDLIHDLALSVSQNECSMVMTGTQQIPKSVRHISFSYPESFVDQDLPACLQILQNVRTICFLNEVKEGISSERLTNKCCLRFPYLRALDLPFSEFEVLPRRIGDLKHLRYLSLYFNRSIRRLPNSICKLQNLQVLLLLGCRNLQELPKDIKNMINLRWLSITTKQKYLPTGGIGCLKSLRFLFITDCENLEYLFEDMQGLKKLRTLTVADCKRLMSLPQSIKCLTALDTLYIVRCENLDLTMGEGEGNQYVIQFSLQQLELRHLSKLVDFPQWLAG</sequence>
<accession>A0A6A6M6A1</accession>
<protein>
    <recommendedName>
        <fullName evidence="11">NB-ARC domain-containing protein</fullName>
    </recommendedName>
</protein>
<dbReference type="Gene3D" id="1.10.10.10">
    <property type="entry name" value="Winged helix-like DNA-binding domain superfamily/Winged helix DNA-binding domain"/>
    <property type="match status" value="1"/>
</dbReference>
<dbReference type="InterPro" id="IPR055414">
    <property type="entry name" value="LRR_R13L4/SHOC2-like"/>
</dbReference>
<dbReference type="InterPro" id="IPR002182">
    <property type="entry name" value="NB-ARC"/>
</dbReference>
<dbReference type="InterPro" id="IPR036388">
    <property type="entry name" value="WH-like_DNA-bd_sf"/>
</dbReference>
<keyword evidence="10" id="KW-1185">Reference proteome</keyword>
<dbReference type="Gene3D" id="3.40.50.300">
    <property type="entry name" value="P-loop containing nucleotide triphosphate hydrolases"/>
    <property type="match status" value="1"/>
</dbReference>
<dbReference type="FunFam" id="1.10.10.10:FF:000322">
    <property type="entry name" value="Probable disease resistance protein At1g63360"/>
    <property type="match status" value="1"/>
</dbReference>
<dbReference type="GO" id="GO:0006952">
    <property type="term" value="P:defense response"/>
    <property type="evidence" value="ECO:0007669"/>
    <property type="project" value="UniProtKB-KW"/>
</dbReference>
<keyword evidence="3" id="KW-0611">Plant defense</keyword>
<dbReference type="Gene3D" id="3.80.10.10">
    <property type="entry name" value="Ribonuclease Inhibitor"/>
    <property type="match status" value="1"/>
</dbReference>
<evidence type="ECO:0000259" key="8">
    <source>
        <dbReference type="Pfam" id="PF23598"/>
    </source>
</evidence>
<evidence type="ECO:0000259" key="7">
    <source>
        <dbReference type="Pfam" id="PF23559"/>
    </source>
</evidence>
<dbReference type="PANTHER" id="PTHR36766:SF61">
    <property type="entry name" value="NB-ARC DOMAIN DISEASE RESISTANCE PROTEIN"/>
    <property type="match status" value="1"/>
</dbReference>
<dbReference type="GO" id="GO:0043531">
    <property type="term" value="F:ADP binding"/>
    <property type="evidence" value="ECO:0007669"/>
    <property type="project" value="InterPro"/>
</dbReference>
<evidence type="ECO:0000256" key="3">
    <source>
        <dbReference type="ARBA" id="ARBA00022821"/>
    </source>
</evidence>
<comment type="caution">
    <text evidence="9">The sequence shown here is derived from an EMBL/GenBank/DDBJ whole genome shotgun (WGS) entry which is preliminary data.</text>
</comment>